<reference evidence="2" key="1">
    <citation type="submission" date="2020-10" db="EMBL/GenBank/DDBJ databases">
        <title>High-Quality Genome Resource of Clonostachys rosea strain S41 by Oxford Nanopore Long-Read Sequencing.</title>
        <authorList>
            <person name="Wang H."/>
        </authorList>
    </citation>
    <scope>NUCLEOTIDE SEQUENCE</scope>
    <source>
        <strain evidence="2">S41</strain>
    </source>
</reference>
<proteinExistence type="predicted"/>
<keyword evidence="1" id="KW-1133">Transmembrane helix</keyword>
<dbReference type="Proteomes" id="UP000616885">
    <property type="component" value="Unassembled WGS sequence"/>
</dbReference>
<keyword evidence="1" id="KW-0812">Transmembrane</keyword>
<gene>
    <name evidence="2" type="ORF">IM811_006014</name>
</gene>
<dbReference type="EMBL" id="JADCTT010000016">
    <property type="protein sequence ID" value="KAF9743674.1"/>
    <property type="molecule type" value="Genomic_DNA"/>
</dbReference>
<sequence>MPAIGSVFWGFIYSTVYQAGAREAQNAPGSQEGGDDDVFCYGKQCYAPTFWAEVISCLAACVLLLVAWKGKGGWQQRGIVI</sequence>
<feature type="transmembrane region" description="Helical" evidence="1">
    <location>
        <begin position="50"/>
        <end position="68"/>
    </location>
</feature>
<organism evidence="2 3">
    <name type="scientific">Bionectria ochroleuca</name>
    <name type="common">Gliocladium roseum</name>
    <dbReference type="NCBI Taxonomy" id="29856"/>
    <lineage>
        <taxon>Eukaryota</taxon>
        <taxon>Fungi</taxon>
        <taxon>Dikarya</taxon>
        <taxon>Ascomycota</taxon>
        <taxon>Pezizomycotina</taxon>
        <taxon>Sordariomycetes</taxon>
        <taxon>Hypocreomycetidae</taxon>
        <taxon>Hypocreales</taxon>
        <taxon>Bionectriaceae</taxon>
        <taxon>Clonostachys</taxon>
    </lineage>
</organism>
<comment type="caution">
    <text evidence="2">The sequence shown here is derived from an EMBL/GenBank/DDBJ whole genome shotgun (WGS) entry which is preliminary data.</text>
</comment>
<evidence type="ECO:0000256" key="1">
    <source>
        <dbReference type="SAM" id="Phobius"/>
    </source>
</evidence>
<name>A0A8H7N0U6_BIOOC</name>
<dbReference type="AlphaFoldDB" id="A0A8H7N0U6"/>
<keyword evidence="1" id="KW-0472">Membrane</keyword>
<evidence type="ECO:0000313" key="2">
    <source>
        <dbReference type="EMBL" id="KAF9743674.1"/>
    </source>
</evidence>
<protein>
    <submittedName>
        <fullName evidence="2">Uncharacterized protein</fullName>
    </submittedName>
</protein>
<accession>A0A8H7N0U6</accession>
<evidence type="ECO:0000313" key="3">
    <source>
        <dbReference type="Proteomes" id="UP000616885"/>
    </source>
</evidence>